<keyword evidence="2" id="KW-1185">Reference proteome</keyword>
<dbReference type="EMBL" id="JAQQWI010000018">
    <property type="protein sequence ID" value="KAK8001579.1"/>
    <property type="molecule type" value="Genomic_DNA"/>
</dbReference>
<dbReference type="PANTHER" id="PTHR24148:SF64">
    <property type="entry name" value="HETEROKARYON INCOMPATIBILITY DOMAIN-CONTAINING PROTEIN"/>
    <property type="match status" value="1"/>
</dbReference>
<dbReference type="PANTHER" id="PTHR24148">
    <property type="entry name" value="ANKYRIN REPEAT DOMAIN-CONTAINING PROTEIN 39 HOMOLOG-RELATED"/>
    <property type="match status" value="1"/>
</dbReference>
<accession>A0ABR1R765</accession>
<dbReference type="Proteomes" id="UP001396898">
    <property type="component" value="Unassembled WGS sequence"/>
</dbReference>
<name>A0ABR1R765_9PEZI</name>
<proteinExistence type="predicted"/>
<dbReference type="InterPro" id="IPR052895">
    <property type="entry name" value="HetReg/Transcr_Mod"/>
</dbReference>
<reference evidence="1 2" key="1">
    <citation type="submission" date="2023-01" db="EMBL/GenBank/DDBJ databases">
        <title>Analysis of 21 Apiospora genomes using comparative genomics revels a genus with tremendous synthesis potential of carbohydrate active enzymes and secondary metabolites.</title>
        <authorList>
            <person name="Sorensen T."/>
        </authorList>
    </citation>
    <scope>NUCLEOTIDE SEQUENCE [LARGE SCALE GENOMIC DNA]</scope>
    <source>
        <strain evidence="1 2">CBS 20057</strain>
    </source>
</reference>
<comment type="caution">
    <text evidence="1">The sequence shown here is derived from an EMBL/GenBank/DDBJ whole genome shotgun (WGS) entry which is preliminary data.</text>
</comment>
<gene>
    <name evidence="1" type="ORF">PG991_013801</name>
</gene>
<evidence type="ECO:0000313" key="2">
    <source>
        <dbReference type="Proteomes" id="UP001396898"/>
    </source>
</evidence>
<protein>
    <submittedName>
        <fullName evidence="1">Heterokaryon incompatibility protein 6- OR allele</fullName>
    </submittedName>
</protein>
<sequence length="373" mass="42523">MLDIWMNHDWDVTEGLTDTVPQLFQYLEQTANLFRATDPRDLVYALLGLVMGDPLPSHLHPDYSKPPQQVMREFGKFILEECCCMDVIQFRSGSALGLPSWLPDWKHRPSRCLARKEDRIDADYFNVTEDYTLEVDWIQFDTVGAIGPDGAYSVKEDDALDLLHEHLTSADAWLRGLQIEERLLSDSDPYSLIKELLLRFNFAMEGRREGNAAPWHQFVLDEKLPFPFRQDHMHAAAGSLPKYQFGVSGSINIKAAQTAITELWRSVARTARDRFIFSCPSGSIGIMEQTDMQPLPGDLVGSIRGGSCEFVLRPCMEKGNGAYQIIGQCHRTTQVFDHCMSNINVWEWGFGRHLQAYIRDAFARHSTARISIY</sequence>
<organism evidence="1 2">
    <name type="scientific">Apiospora marii</name>
    <dbReference type="NCBI Taxonomy" id="335849"/>
    <lineage>
        <taxon>Eukaryota</taxon>
        <taxon>Fungi</taxon>
        <taxon>Dikarya</taxon>
        <taxon>Ascomycota</taxon>
        <taxon>Pezizomycotina</taxon>
        <taxon>Sordariomycetes</taxon>
        <taxon>Xylariomycetidae</taxon>
        <taxon>Amphisphaeriales</taxon>
        <taxon>Apiosporaceae</taxon>
        <taxon>Apiospora</taxon>
    </lineage>
</organism>
<evidence type="ECO:0000313" key="1">
    <source>
        <dbReference type="EMBL" id="KAK8001579.1"/>
    </source>
</evidence>